<protein>
    <recommendedName>
        <fullName evidence="2">SGNH hydrolase-type esterase domain-containing protein</fullName>
    </recommendedName>
</protein>
<dbReference type="AlphaFoldDB" id="X1NT19"/>
<dbReference type="SUPFAM" id="SSF52266">
    <property type="entry name" value="SGNH hydrolase"/>
    <property type="match status" value="1"/>
</dbReference>
<feature type="non-terminal residue" evidence="1">
    <location>
        <position position="276"/>
    </location>
</feature>
<evidence type="ECO:0008006" key="2">
    <source>
        <dbReference type="Google" id="ProtNLM"/>
    </source>
</evidence>
<name>X1NT19_9ZZZZ</name>
<dbReference type="EMBL" id="BARV01019947">
    <property type="protein sequence ID" value="GAI21804.1"/>
    <property type="molecule type" value="Genomic_DNA"/>
</dbReference>
<proteinExistence type="predicted"/>
<sequence>AAAIIKCEVDGRDAYCNNVKFGWRFFPRNIARESEPFIIPADKPDDTYRIFVLGASAAKGEPDPAFCFGRFLRLMLQEGYPSVKFELIAITMTAINSHVVLEIAKDCARHDADLFIVYLGNNEVVGPYGAGTVFAPLSARLSVIRIGIALKATRLGQLLTKLLESVGGEKDVPKVWRGLEMFLNNQVRADAPHLETVYQNFERNLEDIRRIARKSGVRAIFCTVGSNLKDSPPFASLHQLDLTQTERKKWDEIYQQGAEHELAGDYAEAVERYLAA</sequence>
<organism evidence="1">
    <name type="scientific">marine sediment metagenome</name>
    <dbReference type="NCBI Taxonomy" id="412755"/>
    <lineage>
        <taxon>unclassified sequences</taxon>
        <taxon>metagenomes</taxon>
        <taxon>ecological metagenomes</taxon>
    </lineage>
</organism>
<comment type="caution">
    <text evidence="1">The sequence shown here is derived from an EMBL/GenBank/DDBJ whole genome shotgun (WGS) entry which is preliminary data.</text>
</comment>
<accession>X1NT19</accession>
<feature type="non-terminal residue" evidence="1">
    <location>
        <position position="1"/>
    </location>
</feature>
<reference evidence="1" key="1">
    <citation type="journal article" date="2014" name="Front. Microbiol.">
        <title>High frequency of phylogenetically diverse reductive dehalogenase-homologous genes in deep subseafloor sedimentary metagenomes.</title>
        <authorList>
            <person name="Kawai M."/>
            <person name="Futagami T."/>
            <person name="Toyoda A."/>
            <person name="Takaki Y."/>
            <person name="Nishi S."/>
            <person name="Hori S."/>
            <person name="Arai W."/>
            <person name="Tsubouchi T."/>
            <person name="Morono Y."/>
            <person name="Uchiyama I."/>
            <person name="Ito T."/>
            <person name="Fujiyama A."/>
            <person name="Inagaki F."/>
            <person name="Takami H."/>
        </authorList>
    </citation>
    <scope>NUCLEOTIDE SEQUENCE</scope>
    <source>
        <strain evidence="1">Expedition CK06-06</strain>
    </source>
</reference>
<gene>
    <name evidence="1" type="ORF">S06H3_33425</name>
</gene>
<evidence type="ECO:0000313" key="1">
    <source>
        <dbReference type="EMBL" id="GAI21804.1"/>
    </source>
</evidence>